<feature type="region of interest" description="Disordered" evidence="7">
    <location>
        <begin position="83"/>
        <end position="157"/>
    </location>
</feature>
<dbReference type="Gene3D" id="2.102.10.10">
    <property type="entry name" value="Rieske [2Fe-2S] iron-sulphur domain"/>
    <property type="match status" value="1"/>
</dbReference>
<evidence type="ECO:0000256" key="8">
    <source>
        <dbReference type="SAM" id="Phobius"/>
    </source>
</evidence>
<evidence type="ECO:0000256" key="2">
    <source>
        <dbReference type="ARBA" id="ARBA00022723"/>
    </source>
</evidence>
<comment type="cofactor">
    <cofactor evidence="6">
        <name>[2Fe-2S] cluster</name>
        <dbReference type="ChEBI" id="CHEBI:190135"/>
    </cofactor>
</comment>
<evidence type="ECO:0000256" key="4">
    <source>
        <dbReference type="ARBA" id="ARBA00023014"/>
    </source>
</evidence>
<dbReference type="Pfam" id="PF00355">
    <property type="entry name" value="Rieske"/>
    <property type="match status" value="1"/>
</dbReference>
<evidence type="ECO:0000313" key="11">
    <source>
        <dbReference type="Proteomes" id="UP000317909"/>
    </source>
</evidence>
<gene>
    <name evidence="10" type="primary">petC_2</name>
    <name evidence="10" type="ORF">I41_42360</name>
</gene>
<evidence type="ECO:0000256" key="5">
    <source>
        <dbReference type="ARBA" id="ARBA00023157"/>
    </source>
</evidence>
<sequence>MADKKKLTVAEMLAAARAADSGGSAEKPAADAPTPGASAAAEGAPAAPAKPASSPAAGEPVKPATAPGGGRLSVAEMLAAARKAPAAAAPVAAKAAPAPKPKPAAAAKPAEPAAPAEPRDTASILGAARKGEKAGPMSKAEAAAKAPAPAPPKPTIVVPPMPVKPDYAKPKVAAAAKAIDDTDRRDFVGIMLAVGFWMVGIIGTLWTLLTVKFMFPNVLREPPSKFKVGFPDAFPGGQVQEKFKAQFGIWVVNAEYNGQQQIVALKSVCTHLGCTPNWLEAEQKFKCPCHGSGFYKDGINFEGPAPRPLERYAIRLADDGQIEVDKSRTFQEEMGAWTDPASFIPV</sequence>
<feature type="transmembrane region" description="Helical" evidence="8">
    <location>
        <begin position="187"/>
        <end position="209"/>
    </location>
</feature>
<evidence type="ECO:0000256" key="3">
    <source>
        <dbReference type="ARBA" id="ARBA00023004"/>
    </source>
</evidence>
<dbReference type="GO" id="GO:0046872">
    <property type="term" value="F:metal ion binding"/>
    <property type="evidence" value="ECO:0007669"/>
    <property type="project" value="UniProtKB-KW"/>
</dbReference>
<reference evidence="10 11" key="1">
    <citation type="submission" date="2019-02" db="EMBL/GenBank/DDBJ databases">
        <title>Deep-cultivation of Planctomycetes and their phenomic and genomic characterization uncovers novel biology.</title>
        <authorList>
            <person name="Wiegand S."/>
            <person name="Jogler M."/>
            <person name="Boedeker C."/>
            <person name="Pinto D."/>
            <person name="Vollmers J."/>
            <person name="Rivas-Marin E."/>
            <person name="Kohn T."/>
            <person name="Peeters S.H."/>
            <person name="Heuer A."/>
            <person name="Rast P."/>
            <person name="Oberbeckmann S."/>
            <person name="Bunk B."/>
            <person name="Jeske O."/>
            <person name="Meyerdierks A."/>
            <person name="Storesund J.E."/>
            <person name="Kallscheuer N."/>
            <person name="Luecker S."/>
            <person name="Lage O.M."/>
            <person name="Pohl T."/>
            <person name="Merkel B.J."/>
            <person name="Hornburger P."/>
            <person name="Mueller R.-W."/>
            <person name="Bruemmer F."/>
            <person name="Labrenz M."/>
            <person name="Spormann A.M."/>
            <person name="Op den Camp H."/>
            <person name="Overmann J."/>
            <person name="Amann R."/>
            <person name="Jetten M.S.M."/>
            <person name="Mascher T."/>
            <person name="Medema M.H."/>
            <person name="Devos D.P."/>
            <person name="Kaster A.-K."/>
            <person name="Ovreas L."/>
            <person name="Rohde M."/>
            <person name="Galperin M.Y."/>
            <person name="Jogler C."/>
        </authorList>
    </citation>
    <scope>NUCLEOTIDE SEQUENCE [LARGE SCALE GENOMIC DNA]</scope>
    <source>
        <strain evidence="10 11">I41</strain>
    </source>
</reference>
<dbReference type="CDD" id="cd03467">
    <property type="entry name" value="Rieske"/>
    <property type="match status" value="1"/>
</dbReference>
<feature type="compositionally biased region" description="Pro residues" evidence="7">
    <location>
        <begin position="148"/>
        <end position="157"/>
    </location>
</feature>
<dbReference type="PANTHER" id="PTHR10134">
    <property type="entry name" value="CYTOCHROME B-C1 COMPLEX SUBUNIT RIESKE, MITOCHONDRIAL"/>
    <property type="match status" value="1"/>
</dbReference>
<protein>
    <submittedName>
        <fullName evidence="10">Cytochrome b6-f complex iron-sulfur subunit</fullName>
    </submittedName>
</protein>
<dbReference type="InterPro" id="IPR014349">
    <property type="entry name" value="Rieske_Fe-S_prot"/>
</dbReference>
<dbReference type="EMBL" id="CP036339">
    <property type="protein sequence ID" value="QDT75028.1"/>
    <property type="molecule type" value="Genomic_DNA"/>
</dbReference>
<keyword evidence="2" id="KW-0479">Metal-binding</keyword>
<dbReference type="RefSeq" id="WP_210421012.1">
    <property type="nucleotide sequence ID" value="NZ_CP036339.1"/>
</dbReference>
<dbReference type="InterPro" id="IPR005805">
    <property type="entry name" value="Rieske_Fe-S_prot_C"/>
</dbReference>
<evidence type="ECO:0000259" key="9">
    <source>
        <dbReference type="PROSITE" id="PS51296"/>
    </source>
</evidence>
<feature type="region of interest" description="Disordered" evidence="7">
    <location>
        <begin position="16"/>
        <end position="70"/>
    </location>
</feature>
<evidence type="ECO:0000256" key="6">
    <source>
        <dbReference type="ARBA" id="ARBA00034078"/>
    </source>
</evidence>
<evidence type="ECO:0000256" key="1">
    <source>
        <dbReference type="ARBA" id="ARBA00022714"/>
    </source>
</evidence>
<feature type="compositionally biased region" description="Low complexity" evidence="7">
    <location>
        <begin position="83"/>
        <end position="116"/>
    </location>
</feature>
<keyword evidence="3" id="KW-0408">Iron</keyword>
<keyword evidence="11" id="KW-1185">Reference proteome</keyword>
<dbReference type="PROSITE" id="PS51296">
    <property type="entry name" value="RIESKE"/>
    <property type="match status" value="1"/>
</dbReference>
<accession>A0A517U328</accession>
<dbReference type="KEGG" id="llh:I41_42360"/>
<organism evidence="10 11">
    <name type="scientific">Lacipirellula limnantheis</name>
    <dbReference type="NCBI Taxonomy" id="2528024"/>
    <lineage>
        <taxon>Bacteria</taxon>
        <taxon>Pseudomonadati</taxon>
        <taxon>Planctomycetota</taxon>
        <taxon>Planctomycetia</taxon>
        <taxon>Pirellulales</taxon>
        <taxon>Lacipirellulaceae</taxon>
        <taxon>Lacipirellula</taxon>
    </lineage>
</organism>
<keyword evidence="8" id="KW-0472">Membrane</keyword>
<dbReference type="Proteomes" id="UP000317909">
    <property type="component" value="Chromosome"/>
</dbReference>
<dbReference type="SUPFAM" id="SSF50022">
    <property type="entry name" value="ISP domain"/>
    <property type="match status" value="1"/>
</dbReference>
<name>A0A517U328_9BACT</name>
<keyword evidence="8" id="KW-0812">Transmembrane</keyword>
<keyword evidence="5" id="KW-1015">Disulfide bond</keyword>
<feature type="domain" description="Rieske" evidence="9">
    <location>
        <begin position="225"/>
        <end position="323"/>
    </location>
</feature>
<dbReference type="PRINTS" id="PR00162">
    <property type="entry name" value="RIESKE"/>
</dbReference>
<dbReference type="InterPro" id="IPR036922">
    <property type="entry name" value="Rieske_2Fe-2S_sf"/>
</dbReference>
<keyword evidence="1" id="KW-0001">2Fe-2S</keyword>
<feature type="compositionally biased region" description="Low complexity" evidence="7">
    <location>
        <begin position="16"/>
        <end position="60"/>
    </location>
</feature>
<dbReference type="GO" id="GO:0051537">
    <property type="term" value="F:2 iron, 2 sulfur cluster binding"/>
    <property type="evidence" value="ECO:0007669"/>
    <property type="project" value="UniProtKB-KW"/>
</dbReference>
<feature type="compositionally biased region" description="Low complexity" evidence="7">
    <location>
        <begin position="134"/>
        <end position="147"/>
    </location>
</feature>
<proteinExistence type="predicted"/>
<keyword evidence="8" id="KW-1133">Transmembrane helix</keyword>
<dbReference type="AlphaFoldDB" id="A0A517U328"/>
<dbReference type="GO" id="GO:0016020">
    <property type="term" value="C:membrane"/>
    <property type="evidence" value="ECO:0007669"/>
    <property type="project" value="InterPro"/>
</dbReference>
<evidence type="ECO:0000313" key="10">
    <source>
        <dbReference type="EMBL" id="QDT75028.1"/>
    </source>
</evidence>
<keyword evidence="4" id="KW-0411">Iron-sulfur</keyword>
<evidence type="ECO:0000256" key="7">
    <source>
        <dbReference type="SAM" id="MobiDB-lite"/>
    </source>
</evidence>
<dbReference type="InterPro" id="IPR017941">
    <property type="entry name" value="Rieske_2Fe-2S"/>
</dbReference>